<dbReference type="Proteomes" id="UP000000758">
    <property type="component" value="Chromosome"/>
</dbReference>
<feature type="transmembrane region" description="Helical" evidence="1">
    <location>
        <begin position="12"/>
        <end position="34"/>
    </location>
</feature>
<dbReference type="STRING" id="414004.CENSYa_0063"/>
<name>A0RTP2_CENSY</name>
<organism evidence="2 3">
    <name type="scientific">Cenarchaeum symbiosum (strain A)</name>
    <dbReference type="NCBI Taxonomy" id="414004"/>
    <lineage>
        <taxon>Archaea</taxon>
        <taxon>Nitrososphaerota</taxon>
        <taxon>Candidatus Cenarchaeales</taxon>
        <taxon>Candidatus Cenarchaeaceae</taxon>
        <taxon>Candidatus Cenarchaeum</taxon>
    </lineage>
</organism>
<dbReference type="EMBL" id="DP000238">
    <property type="protein sequence ID" value="ABK76709.1"/>
    <property type="molecule type" value="Genomic_DNA"/>
</dbReference>
<evidence type="ECO:0000313" key="3">
    <source>
        <dbReference type="Proteomes" id="UP000000758"/>
    </source>
</evidence>
<proteinExistence type="predicted"/>
<keyword evidence="1" id="KW-0472">Membrane</keyword>
<dbReference type="KEGG" id="csy:CENSYa_0063"/>
<dbReference type="HOGENOM" id="CLU_200147_0_0_2"/>
<sequence>MKPQIISPGGPVHFMALIWIAVGVGIAVILVLILKIIQTPRHKAVSVDYYCKMCGEKTNGLKCPRCSKNDPFGR</sequence>
<keyword evidence="3" id="KW-1185">Reference proteome</keyword>
<evidence type="ECO:0000313" key="2">
    <source>
        <dbReference type="EMBL" id="ABK76709.1"/>
    </source>
</evidence>
<accession>A0RTP2</accession>
<reference evidence="2 3" key="1">
    <citation type="journal article" date="2006" name="Proc. Natl. Acad. Sci. U.S.A.">
        <title>Genomic analysis of the uncultivated marine crenarchaeote Cenarchaeum symbiosum.</title>
        <authorList>
            <person name="Hallam S.J."/>
            <person name="Konstantinidis K.T."/>
            <person name="Putnam N."/>
            <person name="Schleper C."/>
            <person name="Watanabe Y."/>
            <person name="Sugahara J."/>
            <person name="Preston C."/>
            <person name="de la Torre J."/>
            <person name="Richardson P.M."/>
            <person name="DeLong E.F."/>
        </authorList>
    </citation>
    <scope>NUCLEOTIDE SEQUENCE [LARGE SCALE GENOMIC DNA]</scope>
    <source>
        <strain evidence="3">A</strain>
    </source>
</reference>
<keyword evidence="1" id="KW-1133">Transmembrane helix</keyword>
<dbReference type="AlphaFoldDB" id="A0RTP2"/>
<evidence type="ECO:0000256" key="1">
    <source>
        <dbReference type="SAM" id="Phobius"/>
    </source>
</evidence>
<protein>
    <submittedName>
        <fullName evidence="2">Hypothetical membrane protein</fullName>
    </submittedName>
</protein>
<dbReference type="EnsemblBacteria" id="ABK76709">
    <property type="protein sequence ID" value="ABK76709"/>
    <property type="gene ID" value="CENSYa_0063"/>
</dbReference>
<keyword evidence="1" id="KW-0812">Transmembrane</keyword>
<gene>
    <name evidence="2" type="ordered locus">CENSYa_0063</name>
</gene>